<name>A0ABY4YED5_9MICO</name>
<accession>A0ABY4YED5</accession>
<dbReference type="PANTHER" id="PTHR31061">
    <property type="entry name" value="LD22376P"/>
    <property type="match status" value="1"/>
</dbReference>
<feature type="transmembrane region" description="Helical" evidence="1">
    <location>
        <begin position="208"/>
        <end position="229"/>
    </location>
</feature>
<feature type="transmembrane region" description="Helical" evidence="1">
    <location>
        <begin position="354"/>
        <end position="371"/>
    </location>
</feature>
<gene>
    <name evidence="2" type="ORF">NF557_10825</name>
</gene>
<evidence type="ECO:0000256" key="1">
    <source>
        <dbReference type="SAM" id="Phobius"/>
    </source>
</evidence>
<dbReference type="EMBL" id="CP099490">
    <property type="protein sequence ID" value="USQ75129.1"/>
    <property type="molecule type" value="Genomic_DNA"/>
</dbReference>
<protein>
    <recommendedName>
        <fullName evidence="4">Heparan-alpha-glucosaminide N-acetyltransferase catalytic domain-containing protein</fullName>
    </recommendedName>
</protein>
<feature type="transmembrane region" description="Helical" evidence="1">
    <location>
        <begin position="125"/>
        <end position="142"/>
    </location>
</feature>
<feature type="transmembrane region" description="Helical" evidence="1">
    <location>
        <begin position="65"/>
        <end position="83"/>
    </location>
</feature>
<keyword evidence="1" id="KW-0472">Membrane</keyword>
<keyword evidence="3" id="KW-1185">Reference proteome</keyword>
<feature type="transmembrane region" description="Helical" evidence="1">
    <location>
        <begin position="266"/>
        <end position="289"/>
    </location>
</feature>
<keyword evidence="1" id="KW-0812">Transmembrane</keyword>
<feature type="transmembrane region" description="Helical" evidence="1">
    <location>
        <begin position="29"/>
        <end position="45"/>
    </location>
</feature>
<dbReference type="RefSeq" id="WP_252619287.1">
    <property type="nucleotide sequence ID" value="NZ_CP099490.1"/>
</dbReference>
<keyword evidence="1" id="KW-1133">Transmembrane helix</keyword>
<feature type="transmembrane region" description="Helical" evidence="1">
    <location>
        <begin position="238"/>
        <end position="260"/>
    </location>
</feature>
<evidence type="ECO:0000313" key="2">
    <source>
        <dbReference type="EMBL" id="USQ75129.1"/>
    </source>
</evidence>
<dbReference type="Proteomes" id="UP001056535">
    <property type="component" value="Chromosome"/>
</dbReference>
<proteinExistence type="predicted"/>
<feature type="transmembrane region" description="Helical" evidence="1">
    <location>
        <begin position="95"/>
        <end position="119"/>
    </location>
</feature>
<feature type="transmembrane region" description="Helical" evidence="1">
    <location>
        <begin position="149"/>
        <end position="167"/>
    </location>
</feature>
<evidence type="ECO:0008006" key="4">
    <source>
        <dbReference type="Google" id="ProtNLM"/>
    </source>
</evidence>
<dbReference type="PANTHER" id="PTHR31061:SF24">
    <property type="entry name" value="LD22376P"/>
    <property type="match status" value="1"/>
</dbReference>
<sequence length="379" mass="41336">MSAGVPTALAGEIRPALPASRQRLTSLDWARGVMVLLNLVVISVLPPSPRQLRHADWLGVTVFDIVFPLFVCLSGCGLAFAYSRRVSAWVTARRVSVLLVAGLLYNSVFLLGDGSLATLRVTGPLQVYAVLVLVIALAHVVLRTLRDWIVVTVVACLTWAGLFWAGHQVLAGGTPTRDANLSRAVDLRLLPADQLYRQGELGHDPEGLIVITGALVTMLVGVVAGKLLLRRGVDTVRMLVDLSVWTVSVLLLGLATMVFIEPFKRLWTPSFALLTAVVALMLLVLGFLLHDQPQGPRWWLSVRDAAAQPFVAMGRNALVLYFGSHLSLIALSSFPGETQLLAMFSWAWGSPRTAFAVVFVLGWFALAWALHRKRIYIHA</sequence>
<organism evidence="2 3">
    <name type="scientific">Ornithinimicrobium cryptoxanthini</name>
    <dbReference type="NCBI Taxonomy" id="2934161"/>
    <lineage>
        <taxon>Bacteria</taxon>
        <taxon>Bacillati</taxon>
        <taxon>Actinomycetota</taxon>
        <taxon>Actinomycetes</taxon>
        <taxon>Micrococcales</taxon>
        <taxon>Ornithinimicrobiaceae</taxon>
        <taxon>Ornithinimicrobium</taxon>
    </lineage>
</organism>
<reference evidence="2" key="1">
    <citation type="submission" date="2022-06" db="EMBL/GenBank/DDBJ databases">
        <title>Ornithinimicrobium JY.X270.</title>
        <authorList>
            <person name="Huang Y."/>
        </authorList>
    </citation>
    <scope>NUCLEOTIDE SEQUENCE</scope>
    <source>
        <strain evidence="2">JY.X270</strain>
    </source>
</reference>
<feature type="transmembrane region" description="Helical" evidence="1">
    <location>
        <begin position="310"/>
        <end position="334"/>
    </location>
</feature>
<evidence type="ECO:0000313" key="3">
    <source>
        <dbReference type="Proteomes" id="UP001056535"/>
    </source>
</evidence>